<feature type="region of interest" description="Disordered" evidence="5">
    <location>
        <begin position="160"/>
        <end position="224"/>
    </location>
</feature>
<keyword evidence="3" id="KW-0863">Zinc-finger</keyword>
<dbReference type="PROSITE" id="PS00028">
    <property type="entry name" value="ZINC_FINGER_C2H2_1"/>
    <property type="match status" value="3"/>
</dbReference>
<evidence type="ECO:0000256" key="1">
    <source>
        <dbReference type="ARBA" id="ARBA00022723"/>
    </source>
</evidence>
<organism evidence="6 7">
    <name type="scientific">Pristionchus pacificus</name>
    <name type="common">Parasitic nematode worm</name>
    <dbReference type="NCBI Taxonomy" id="54126"/>
    <lineage>
        <taxon>Eukaryota</taxon>
        <taxon>Metazoa</taxon>
        <taxon>Ecdysozoa</taxon>
        <taxon>Nematoda</taxon>
        <taxon>Chromadorea</taxon>
        <taxon>Rhabditida</taxon>
        <taxon>Rhabditina</taxon>
        <taxon>Diplogasteromorpha</taxon>
        <taxon>Diplogasteroidea</taxon>
        <taxon>Neodiplogasteridae</taxon>
        <taxon>Pristionchus</taxon>
    </lineage>
</organism>
<dbReference type="GO" id="GO:0005694">
    <property type="term" value="C:chromosome"/>
    <property type="evidence" value="ECO:0000318"/>
    <property type="project" value="GO_Central"/>
</dbReference>
<accession>A0A8R1YPP8</accession>
<gene>
    <name evidence="6" type="primary">WBGene00273231</name>
</gene>
<dbReference type="SMART" id="SM00355">
    <property type="entry name" value="ZnF_C2H2"/>
    <property type="match status" value="5"/>
</dbReference>
<protein>
    <submittedName>
        <fullName evidence="6">Uncharacterized protein</fullName>
    </submittedName>
</protein>
<feature type="compositionally biased region" description="Polar residues" evidence="5">
    <location>
        <begin position="116"/>
        <end position="129"/>
    </location>
</feature>
<dbReference type="EnsemblMetazoa" id="PPA34862.1">
    <property type="protein sequence ID" value="PPA34862.1"/>
    <property type="gene ID" value="WBGene00273231"/>
</dbReference>
<dbReference type="Proteomes" id="UP000005239">
    <property type="component" value="Unassembled WGS sequence"/>
</dbReference>
<name>A0A2A6C623_PRIPA</name>
<reference evidence="7" key="1">
    <citation type="journal article" date="2008" name="Nat. Genet.">
        <title>The Pristionchus pacificus genome provides a unique perspective on nematode lifestyle and parasitism.</title>
        <authorList>
            <person name="Dieterich C."/>
            <person name="Clifton S.W."/>
            <person name="Schuster L.N."/>
            <person name="Chinwalla A."/>
            <person name="Delehaunty K."/>
            <person name="Dinkelacker I."/>
            <person name="Fulton L."/>
            <person name="Fulton R."/>
            <person name="Godfrey J."/>
            <person name="Minx P."/>
            <person name="Mitreva M."/>
            <person name="Roeseler W."/>
            <person name="Tian H."/>
            <person name="Witte H."/>
            <person name="Yang S.P."/>
            <person name="Wilson R.K."/>
            <person name="Sommer R.J."/>
        </authorList>
    </citation>
    <scope>NUCLEOTIDE SEQUENCE [LARGE SCALE GENOMIC DNA]</scope>
    <source>
        <strain evidence="7">PS312</strain>
    </source>
</reference>
<evidence type="ECO:0000256" key="3">
    <source>
        <dbReference type="ARBA" id="ARBA00022771"/>
    </source>
</evidence>
<evidence type="ECO:0000313" key="7">
    <source>
        <dbReference type="Proteomes" id="UP000005239"/>
    </source>
</evidence>
<dbReference type="AlphaFoldDB" id="A0A2A6C623"/>
<dbReference type="OrthoDB" id="10004641at2759"/>
<feature type="compositionally biased region" description="Basic and acidic residues" evidence="5">
    <location>
        <begin position="181"/>
        <end position="193"/>
    </location>
</feature>
<evidence type="ECO:0000256" key="4">
    <source>
        <dbReference type="ARBA" id="ARBA00022833"/>
    </source>
</evidence>
<accession>A0A2A6C623</accession>
<reference evidence="6" key="2">
    <citation type="submission" date="2022-06" db="UniProtKB">
        <authorList>
            <consortium name="EnsemblMetazoa"/>
        </authorList>
    </citation>
    <scope>IDENTIFICATION</scope>
    <source>
        <strain evidence="6">PS312</strain>
    </source>
</reference>
<feature type="region of interest" description="Disordered" evidence="5">
    <location>
        <begin position="373"/>
        <end position="414"/>
    </location>
</feature>
<evidence type="ECO:0000313" key="6">
    <source>
        <dbReference type="EnsemblMetazoa" id="PPA34862.1"/>
    </source>
</evidence>
<feature type="region of interest" description="Disordered" evidence="5">
    <location>
        <begin position="109"/>
        <end position="146"/>
    </location>
</feature>
<proteinExistence type="predicted"/>
<dbReference type="PANTHER" id="PTHR24403">
    <property type="entry name" value="ZINC FINGER PROTEIN"/>
    <property type="match status" value="1"/>
</dbReference>
<dbReference type="GO" id="GO:0008270">
    <property type="term" value="F:zinc ion binding"/>
    <property type="evidence" value="ECO:0007669"/>
    <property type="project" value="UniProtKB-KW"/>
</dbReference>
<keyword evidence="2" id="KW-0677">Repeat</keyword>
<keyword evidence="4" id="KW-0862">Zinc</keyword>
<dbReference type="InterPro" id="IPR013087">
    <property type="entry name" value="Znf_C2H2_type"/>
</dbReference>
<keyword evidence="1" id="KW-0479">Metal-binding</keyword>
<dbReference type="InterPro" id="IPR050688">
    <property type="entry name" value="Zinc_finger/UBP_domain"/>
</dbReference>
<evidence type="ECO:0000256" key="5">
    <source>
        <dbReference type="SAM" id="MobiDB-lite"/>
    </source>
</evidence>
<dbReference type="Gene3D" id="3.30.160.60">
    <property type="entry name" value="Classic Zinc Finger"/>
    <property type="match status" value="1"/>
</dbReference>
<keyword evidence="7" id="KW-1185">Reference proteome</keyword>
<dbReference type="PANTHER" id="PTHR24403:SF67">
    <property type="entry name" value="FI01116P-RELATED"/>
    <property type="match status" value="1"/>
</dbReference>
<sequence>MVEHEMDNADERRRMARQSKFHNYRDNVHILAGDQRHVLNMTYDLLAQVILQTTKNTKGLHTWLDRLKDERKDTENKSNQRNSPQYTLLNDLIAALEDTVSSILEEQGVSMDEEQQSSPVVEPRQQSLHDSSSDSANSPLFDDADAADPGEIHIKQELHDDETWLNALPTPQSPARVQKKDRREWEARSEMGPKRAGGGEDEETSVMFSKRSRMDEEEPTSSLEPYRNRKTKLLGRARRCATVQNYGESDDDYAYDRAARDEDDREPGHFGCFKCGQLFDTKKAQMQHSFTAHNTVPVVRFSRAATVGPAADQQAWTKNGSGDFQCAYCPRSFPSKRGIDSHGKVHQGVQCAVCHKFMKKEKLANHMVEKHKGTGKEAAHVSTPDTGAAAARKAQSTTPAARNARAGTAQPVTPATPAARKARCAQLSAAGFACDVCERVFDTEKGMRIHMTGAHTGDPRAEASSHRKDYFACPVEGCKVERNVMGLIYDHLRKDHEKKAHK</sequence>
<dbReference type="GO" id="GO:0006357">
    <property type="term" value="P:regulation of transcription by RNA polymerase II"/>
    <property type="evidence" value="ECO:0000318"/>
    <property type="project" value="GO_Central"/>
</dbReference>
<dbReference type="PROSITE" id="PS50157">
    <property type="entry name" value="ZINC_FINGER_C2H2_2"/>
    <property type="match status" value="2"/>
</dbReference>
<dbReference type="GO" id="GO:0043035">
    <property type="term" value="F:chromatin insulator sequence binding"/>
    <property type="evidence" value="ECO:0000318"/>
    <property type="project" value="GO_Central"/>
</dbReference>
<evidence type="ECO:0000256" key="2">
    <source>
        <dbReference type="ARBA" id="ARBA00022737"/>
    </source>
</evidence>